<geneLocation type="plasmid" evidence="7">
    <name>pacpol3</name>
</geneLocation>
<geneLocation type="plasmid" evidence="6">
    <name>pACPOL3</name>
</geneLocation>
<gene>
    <name evidence="3" type="ORF">ACPOL_2711</name>
    <name evidence="4" type="ORF">ACPOL_7006</name>
    <name evidence="5" type="ORF">ACPOL_7187</name>
    <name evidence="6" type="ORF">ACPOL_7212</name>
</gene>
<dbReference type="Pfam" id="PF02371">
    <property type="entry name" value="Transposase_20"/>
    <property type="match status" value="1"/>
</dbReference>
<dbReference type="InterPro" id="IPR047650">
    <property type="entry name" value="Transpos_IS110"/>
</dbReference>
<dbReference type="PANTHER" id="PTHR33055">
    <property type="entry name" value="TRANSPOSASE FOR INSERTION SEQUENCE ELEMENT IS1111A"/>
    <property type="match status" value="1"/>
</dbReference>
<dbReference type="KEGG" id="abas:ACPOL_7187"/>
<dbReference type="Proteomes" id="UP000253606">
    <property type="component" value="Plasmid pACPOL3"/>
</dbReference>
<dbReference type="GO" id="GO:0006313">
    <property type="term" value="P:DNA transposition"/>
    <property type="evidence" value="ECO:0007669"/>
    <property type="project" value="InterPro"/>
</dbReference>
<dbReference type="InterPro" id="IPR003346">
    <property type="entry name" value="Transposase_20"/>
</dbReference>
<dbReference type="PANTHER" id="PTHR33055:SF3">
    <property type="entry name" value="PUTATIVE TRANSPOSASE FOR IS117-RELATED"/>
    <property type="match status" value="1"/>
</dbReference>
<name>A0A2Z5GAX9_9BACT</name>
<dbReference type="EMBL" id="CP030844">
    <property type="protein sequence ID" value="AXC16402.1"/>
    <property type="molecule type" value="Genomic_DNA"/>
</dbReference>
<evidence type="ECO:0000313" key="7">
    <source>
        <dbReference type="Proteomes" id="UP000253606"/>
    </source>
</evidence>
<dbReference type="Proteomes" id="UP000253606">
    <property type="component" value="Plasmid pACPOL4"/>
</dbReference>
<dbReference type="KEGG" id="abas:ACPOL_7006"/>
<reference evidence="6 7" key="1">
    <citation type="journal article" date="2018" name="Front. Microbiol.">
        <title>Hydrolytic Capabilities as a Key to Environmental Success: Chitinolytic and Cellulolytic Acidobacteria From Acidic Sub-arctic Soils and Boreal Peatlands.</title>
        <authorList>
            <person name="Belova S.E."/>
            <person name="Ravin N.V."/>
            <person name="Pankratov T.A."/>
            <person name="Rakitin A.L."/>
            <person name="Ivanova A.A."/>
            <person name="Beletsky A.V."/>
            <person name="Mardanov A.V."/>
            <person name="Sinninghe Damste J.S."/>
            <person name="Dedysh S.N."/>
        </authorList>
    </citation>
    <scope>NUCLEOTIDE SEQUENCE [LARGE SCALE GENOMIC DNA]</scope>
    <source>
        <strain evidence="6 7">SBC82</strain>
        <plasmid evidence="6">pACPOL3</plasmid>
        <plasmid evidence="7">pacpol3</plasmid>
        <plasmid evidence="4">pACPOL4</plasmid>
        <plasmid evidence="7">pacpol4</plasmid>
    </source>
</reference>
<dbReference type="InterPro" id="IPR002525">
    <property type="entry name" value="Transp_IS110-like_N"/>
</dbReference>
<sequence>MAIRTVGIDVAKSVFHLVALNEKGSVVVKKKFSRPQLLVYTANLRAEVIGMEACSGSHYLARILASQGHDVRLMPAEYVRPYVKSNKNDFIDAEAIAEAVLRPTMRFVPMKTEEQLDLQALHRVRERWIQRRVALTNQIRGFLLERGLPIRVGSEHLRKNLPAVLEDAENGLSDRSRTILSALREEWEELEAKIGNVTEEIGRISRSNESCKRLTGIPGIGPIISTALVAAVGNAAAFRTGRDMASWLGLVPRQHSSGGKAKLLGISKRGNQYLRKMLVEGARAAFARLNRSQHSFGPWMDELAVRKHSNVAVVALANKLARIAWAILTTGQQYRPAA</sequence>
<evidence type="ECO:0000259" key="2">
    <source>
        <dbReference type="Pfam" id="PF02371"/>
    </source>
</evidence>
<dbReference type="Proteomes" id="UP000253606">
    <property type="component" value="Chromosome"/>
</dbReference>
<evidence type="ECO:0000313" key="6">
    <source>
        <dbReference type="EMBL" id="AXC16402.1"/>
    </source>
</evidence>
<organism evidence="6 7">
    <name type="scientific">Acidisarcina polymorpha</name>
    <dbReference type="NCBI Taxonomy" id="2211140"/>
    <lineage>
        <taxon>Bacteria</taxon>
        <taxon>Pseudomonadati</taxon>
        <taxon>Acidobacteriota</taxon>
        <taxon>Terriglobia</taxon>
        <taxon>Terriglobales</taxon>
        <taxon>Acidobacteriaceae</taxon>
        <taxon>Acidisarcina</taxon>
    </lineage>
</organism>
<geneLocation type="plasmid" evidence="4">
    <name>pACPOL4</name>
</geneLocation>
<evidence type="ECO:0000313" key="3">
    <source>
        <dbReference type="EMBL" id="AXC12024.1"/>
    </source>
</evidence>
<dbReference type="EMBL" id="CP030843">
    <property type="protein sequence ID" value="AXC16208.1"/>
    <property type="molecule type" value="Genomic_DNA"/>
</dbReference>
<keyword evidence="6" id="KW-0614">Plasmid</keyword>
<evidence type="ECO:0000313" key="4">
    <source>
        <dbReference type="EMBL" id="AXC16208.1"/>
    </source>
</evidence>
<protein>
    <submittedName>
        <fullName evidence="6">Mobile element protein</fullName>
    </submittedName>
</protein>
<dbReference type="Pfam" id="PF01548">
    <property type="entry name" value="DEDD_Tnp_IS110"/>
    <property type="match status" value="1"/>
</dbReference>
<dbReference type="RefSeq" id="WP_114207353.1">
    <property type="nucleotide sequence ID" value="NZ_CP030840.1"/>
</dbReference>
<dbReference type="GO" id="GO:0003677">
    <property type="term" value="F:DNA binding"/>
    <property type="evidence" value="ECO:0007669"/>
    <property type="project" value="InterPro"/>
</dbReference>
<dbReference type="KEGG" id="abas:ACPOL_2711"/>
<dbReference type="EMBL" id="CP030840">
    <property type="protein sequence ID" value="AXC12024.1"/>
    <property type="molecule type" value="Genomic_DNA"/>
</dbReference>
<feature type="domain" description="Transposase IS110-like N-terminal" evidence="1">
    <location>
        <begin position="6"/>
        <end position="144"/>
    </location>
</feature>
<dbReference type="GO" id="GO:0004803">
    <property type="term" value="F:transposase activity"/>
    <property type="evidence" value="ECO:0007669"/>
    <property type="project" value="InterPro"/>
</dbReference>
<accession>A0A2Z5GAX9</accession>
<dbReference type="KEGG" id="abas:ACPOL_7212"/>
<geneLocation type="plasmid" evidence="7">
    <name>pacpol4</name>
</geneLocation>
<evidence type="ECO:0000313" key="5">
    <source>
        <dbReference type="EMBL" id="AXC16377.1"/>
    </source>
</evidence>
<dbReference type="OrthoDB" id="5289737at2"/>
<evidence type="ECO:0000259" key="1">
    <source>
        <dbReference type="Pfam" id="PF01548"/>
    </source>
</evidence>
<proteinExistence type="predicted"/>
<keyword evidence="7" id="KW-1185">Reference proteome</keyword>
<feature type="domain" description="Transposase IS116/IS110/IS902 C-terminal" evidence="2">
    <location>
        <begin position="211"/>
        <end position="293"/>
    </location>
</feature>
<dbReference type="NCBIfam" id="NF033542">
    <property type="entry name" value="transpos_IS110"/>
    <property type="match status" value="1"/>
</dbReference>
<dbReference type="EMBL" id="CP030844">
    <property type="protein sequence ID" value="AXC16377.1"/>
    <property type="molecule type" value="Genomic_DNA"/>
</dbReference>
<dbReference type="AlphaFoldDB" id="A0A2Z5GAX9"/>